<dbReference type="Proteomes" id="UP000276282">
    <property type="component" value="Unassembled WGS sequence"/>
</dbReference>
<dbReference type="GO" id="GO:0005737">
    <property type="term" value="C:cytoplasm"/>
    <property type="evidence" value="ECO:0007669"/>
    <property type="project" value="TreeGrafter"/>
</dbReference>
<evidence type="ECO:0000256" key="2">
    <source>
        <dbReference type="ARBA" id="ARBA00022898"/>
    </source>
</evidence>
<dbReference type="SUPFAM" id="SSF53383">
    <property type="entry name" value="PLP-dependent transferases"/>
    <property type="match status" value="1"/>
</dbReference>
<name>A0A495NY30_9FLAO</name>
<evidence type="ECO:0000256" key="1">
    <source>
        <dbReference type="ARBA" id="ARBA00001933"/>
    </source>
</evidence>
<dbReference type="OrthoDB" id="5287553at2"/>
<comment type="caution">
    <text evidence="3">The sequence shown here is derived from an EMBL/GenBank/DDBJ whole genome shotgun (WGS) entry which is preliminary data.</text>
</comment>
<sequence length="614" mass="68484">MKDNKMLNYIKDVLENMPTGWLNLTTHRLDIYDEKLAKTQFLDQFEELFENNNSKSSALNALPTAYDYIRLGHPLSSVLEWVIANLNDLKSENVISFSSKTIPVLAVLRKNLLENKNTQITYTGELPSFFDAEIVKSVYAYKFELKKVNNIEEIPAFDGSSIYISQQSEIGDLNLHPNIDFYLSLHGTLGSVLAINGEANENYVSDIQHVRRRETIAMTPANSLTALKAITDKSSFKNEEKDVETNKANVLNSIKEITGTTLTPLVASSGLSIQYAIMMGLIHDALDKHQGKAIKFIVPPNCYGGTNDQARRVAACLDNVEVVDLLVDGDNEMVQSIDTILDQIAKEDAVSYIIAEIPTNPRVEVPDLLKLKEVLSQERKTATGEIAIDPVFILDQTFCPNFHFLGEGKILSKVRAISYASGSKFPSGGKCTAGYAVGNNKTDALMEKIEKHLELCDNEATALQYEILAKQLPSMNQRIIDAYKNTREFVNFIHETLPAAKINFVSEELADQGFTPSVFSLDLPTKGSTKEEKEAYKRALNLKLINLMITEIPNESKYCVSYGQLNGCYWTIPATSTQGTTKEGDKDYIIRASLSPNLDLDLHKKVFLDFVESI</sequence>
<keyword evidence="2" id="KW-0663">Pyridoxal phosphate</keyword>
<dbReference type="RefSeq" id="WP_121346861.1">
    <property type="nucleotide sequence ID" value="NZ_RBLG01000006.1"/>
</dbReference>
<organism evidence="3 4">
    <name type="scientific">Gillisia mitskevichiae</name>
    <dbReference type="NCBI Taxonomy" id="270921"/>
    <lineage>
        <taxon>Bacteria</taxon>
        <taxon>Pseudomonadati</taxon>
        <taxon>Bacteroidota</taxon>
        <taxon>Flavobacteriia</taxon>
        <taxon>Flavobacteriales</taxon>
        <taxon>Flavobacteriaceae</taxon>
        <taxon>Gillisia</taxon>
    </lineage>
</organism>
<accession>A0A495NY30</accession>
<dbReference type="InterPro" id="IPR015424">
    <property type="entry name" value="PyrdxlP-dep_Trfase"/>
</dbReference>
<evidence type="ECO:0000313" key="4">
    <source>
        <dbReference type="Proteomes" id="UP000276282"/>
    </source>
</evidence>
<comment type="cofactor">
    <cofactor evidence="1">
        <name>pyridoxal 5'-phosphate</name>
        <dbReference type="ChEBI" id="CHEBI:597326"/>
    </cofactor>
</comment>
<dbReference type="AlphaFoldDB" id="A0A495NY30"/>
<evidence type="ECO:0000313" key="3">
    <source>
        <dbReference type="EMBL" id="RKS42787.1"/>
    </source>
</evidence>
<dbReference type="Gene3D" id="3.40.640.10">
    <property type="entry name" value="Type I PLP-dependent aspartate aminotransferase-like (Major domain)"/>
    <property type="match status" value="1"/>
</dbReference>
<dbReference type="PANTHER" id="PTHR11808">
    <property type="entry name" value="TRANS-SULFURATION ENZYME FAMILY MEMBER"/>
    <property type="match status" value="1"/>
</dbReference>
<gene>
    <name evidence="3" type="ORF">BC962_3074</name>
</gene>
<reference evidence="3 4" key="1">
    <citation type="submission" date="2018-10" db="EMBL/GenBank/DDBJ databases">
        <title>Genomic Encyclopedia of Archaeal and Bacterial Type Strains, Phase II (KMG-II): from individual species to whole genera.</title>
        <authorList>
            <person name="Goeker M."/>
        </authorList>
    </citation>
    <scope>NUCLEOTIDE SEQUENCE [LARGE SCALE GENOMIC DNA]</scope>
    <source>
        <strain evidence="3 4">DSM 19839</strain>
    </source>
</reference>
<dbReference type="GO" id="GO:0019346">
    <property type="term" value="P:transsulfuration"/>
    <property type="evidence" value="ECO:0007669"/>
    <property type="project" value="InterPro"/>
</dbReference>
<dbReference type="InterPro" id="IPR000277">
    <property type="entry name" value="Cys/Met-Metab_PyrdxlP-dep_enz"/>
</dbReference>
<dbReference type="EMBL" id="RBLG01000006">
    <property type="protein sequence ID" value="RKS42787.1"/>
    <property type="molecule type" value="Genomic_DNA"/>
</dbReference>
<dbReference type="InterPro" id="IPR015421">
    <property type="entry name" value="PyrdxlP-dep_Trfase_major"/>
</dbReference>
<dbReference type="GO" id="GO:0030170">
    <property type="term" value="F:pyridoxal phosphate binding"/>
    <property type="evidence" value="ECO:0007669"/>
    <property type="project" value="InterPro"/>
</dbReference>
<proteinExistence type="predicted"/>
<dbReference type="GO" id="GO:0016846">
    <property type="term" value="F:carbon-sulfur lyase activity"/>
    <property type="evidence" value="ECO:0007669"/>
    <property type="project" value="TreeGrafter"/>
</dbReference>
<keyword evidence="4" id="KW-1185">Reference proteome</keyword>
<protein>
    <submittedName>
        <fullName evidence="3">Cys/Met metabolism PLP-dependent enzyme</fullName>
    </submittedName>
</protein>